<feature type="region of interest" description="Disordered" evidence="1">
    <location>
        <begin position="96"/>
        <end position="186"/>
    </location>
</feature>
<name>A0A914L8D8_MELIC</name>
<feature type="compositionally biased region" description="Polar residues" evidence="1">
    <location>
        <begin position="155"/>
        <end position="175"/>
    </location>
</feature>
<evidence type="ECO:0000256" key="1">
    <source>
        <dbReference type="SAM" id="MobiDB-lite"/>
    </source>
</evidence>
<feature type="region of interest" description="Disordered" evidence="1">
    <location>
        <begin position="210"/>
        <end position="286"/>
    </location>
</feature>
<organism evidence="2 3">
    <name type="scientific">Meloidogyne incognita</name>
    <name type="common">Southern root-knot nematode worm</name>
    <name type="synonym">Oxyuris incognita</name>
    <dbReference type="NCBI Taxonomy" id="6306"/>
    <lineage>
        <taxon>Eukaryota</taxon>
        <taxon>Metazoa</taxon>
        <taxon>Ecdysozoa</taxon>
        <taxon>Nematoda</taxon>
        <taxon>Chromadorea</taxon>
        <taxon>Rhabditida</taxon>
        <taxon>Tylenchina</taxon>
        <taxon>Tylenchomorpha</taxon>
        <taxon>Tylenchoidea</taxon>
        <taxon>Meloidogynidae</taxon>
        <taxon>Meloidogyninae</taxon>
        <taxon>Meloidogyne</taxon>
        <taxon>Meloidogyne incognita group</taxon>
    </lineage>
</organism>
<accession>A0A914L8D8</accession>
<dbReference type="WBParaSite" id="Minc3s00337g10467">
    <property type="protein sequence ID" value="Minc3s00337g10467"/>
    <property type="gene ID" value="Minc3s00337g10467"/>
</dbReference>
<feature type="compositionally biased region" description="Basic and acidic residues" evidence="1">
    <location>
        <begin position="263"/>
        <end position="278"/>
    </location>
</feature>
<proteinExistence type="predicted"/>
<dbReference type="Proteomes" id="UP000887563">
    <property type="component" value="Unplaced"/>
</dbReference>
<keyword evidence="2" id="KW-1185">Reference proteome</keyword>
<dbReference type="AlphaFoldDB" id="A0A914L8D8"/>
<protein>
    <submittedName>
        <fullName evidence="3">Uncharacterized protein</fullName>
    </submittedName>
</protein>
<evidence type="ECO:0000313" key="2">
    <source>
        <dbReference type="Proteomes" id="UP000887563"/>
    </source>
</evidence>
<reference evidence="3" key="1">
    <citation type="submission" date="2022-11" db="UniProtKB">
        <authorList>
            <consortium name="WormBaseParasite"/>
        </authorList>
    </citation>
    <scope>IDENTIFICATION</scope>
</reference>
<sequence length="348" mass="39219">MMRLIYPKKYYTFVIILVNVLIVSRSVVGAGPRLKFCGLGGHSSRELRRQHSIQPVNDVGAPVNARSLSLNNVEFEPRRRRVNESEAINLQGRTLVIDPPLAPPPSPDDAVSEPRRRRVNEREAINLQGRTLVIEPPIAPPPSPAHDFHMDQLTPDDTNVNSSPVSTVNESTPEQIQADEENTAAHDKQAKFLHEQISNYPSEYKNEIVEEPPQPYSSDDENSRPSIEINVDGSISTSDEETIEKSPSSVLYSPKHIFKDKKPKTINDNKKEGHQNKDKSKRTIRKDVKITKKSKIASAKTEPVTFPNRARIHPKVSPSDEDLLKQILGKNTKTRRDNEPIIIRYNSC</sequence>
<evidence type="ECO:0000313" key="3">
    <source>
        <dbReference type="WBParaSite" id="Minc3s00337g10467"/>
    </source>
</evidence>